<sequence>MAGFNAFGVTISSTHGNDDRYKDTHDSNERFGGLNILVLWLSLHRNQRKGFLFIPDKPAVN</sequence>
<evidence type="ECO:0000256" key="1">
    <source>
        <dbReference type="SAM" id="MobiDB-lite"/>
    </source>
</evidence>
<gene>
    <name evidence="2" type="ORF">GCM10011274_16580</name>
</gene>
<reference evidence="2" key="1">
    <citation type="journal article" date="2014" name="Int. J. Syst. Evol. Microbiol.">
        <title>Complete genome sequence of Corynebacterium casei LMG S-19264T (=DSM 44701T), isolated from a smear-ripened cheese.</title>
        <authorList>
            <consortium name="US DOE Joint Genome Institute (JGI-PGF)"/>
            <person name="Walter F."/>
            <person name="Albersmeier A."/>
            <person name="Kalinowski J."/>
            <person name="Ruckert C."/>
        </authorList>
    </citation>
    <scope>NUCLEOTIDE SEQUENCE</scope>
    <source>
        <strain evidence="2">KCTC 32337</strain>
    </source>
</reference>
<comment type="caution">
    <text evidence="2">The sequence shown here is derived from an EMBL/GenBank/DDBJ whole genome shotgun (WGS) entry which is preliminary data.</text>
</comment>
<feature type="region of interest" description="Disordered" evidence="1">
    <location>
        <begin position="1"/>
        <end position="24"/>
    </location>
</feature>
<evidence type="ECO:0000313" key="3">
    <source>
        <dbReference type="Proteomes" id="UP000622604"/>
    </source>
</evidence>
<proteinExistence type="predicted"/>
<organism evidence="2 3">
    <name type="scientific">Paraglaciecola chathamensis</name>
    <dbReference type="NCBI Taxonomy" id="368405"/>
    <lineage>
        <taxon>Bacteria</taxon>
        <taxon>Pseudomonadati</taxon>
        <taxon>Pseudomonadota</taxon>
        <taxon>Gammaproteobacteria</taxon>
        <taxon>Alteromonadales</taxon>
        <taxon>Alteromonadaceae</taxon>
        <taxon>Paraglaciecola</taxon>
    </lineage>
</organism>
<protein>
    <submittedName>
        <fullName evidence="2">Uncharacterized protein</fullName>
    </submittedName>
</protein>
<dbReference type="AlphaFoldDB" id="A0A8H9I945"/>
<accession>A0A8H9I945</accession>
<name>A0A8H9I945_9ALTE</name>
<dbReference type="Proteomes" id="UP000622604">
    <property type="component" value="Unassembled WGS sequence"/>
</dbReference>
<reference evidence="2" key="2">
    <citation type="submission" date="2020-09" db="EMBL/GenBank/DDBJ databases">
        <authorList>
            <person name="Sun Q."/>
            <person name="Kim S."/>
        </authorList>
    </citation>
    <scope>NUCLEOTIDE SEQUENCE</scope>
    <source>
        <strain evidence="2">KCTC 32337</strain>
    </source>
</reference>
<evidence type="ECO:0000313" key="2">
    <source>
        <dbReference type="EMBL" id="GGZ59272.1"/>
    </source>
</evidence>
<dbReference type="EMBL" id="BMZC01000004">
    <property type="protein sequence ID" value="GGZ59272.1"/>
    <property type="molecule type" value="Genomic_DNA"/>
</dbReference>